<dbReference type="GO" id="GO:0009279">
    <property type="term" value="C:cell outer membrane"/>
    <property type="evidence" value="ECO:0007669"/>
    <property type="project" value="UniProtKB-SubCell"/>
</dbReference>
<proteinExistence type="predicted"/>
<name>A0A1G8FIV8_9FLAO</name>
<keyword evidence="5" id="KW-0675">Receptor</keyword>
<feature type="signal peptide" evidence="4">
    <location>
        <begin position="1"/>
        <end position="22"/>
    </location>
</feature>
<dbReference type="RefSeq" id="WP_089855085.1">
    <property type="nucleotide sequence ID" value="NZ_FNDW01000002.1"/>
</dbReference>
<protein>
    <submittedName>
        <fullName evidence="5">Outer membrane receptor proteins, mostly Fe transport</fullName>
    </submittedName>
</protein>
<dbReference type="SUPFAM" id="SSF56935">
    <property type="entry name" value="Porins"/>
    <property type="match status" value="1"/>
</dbReference>
<organism evidence="5 6">
    <name type="scientific">Chryseobacterium taeanense</name>
    <dbReference type="NCBI Taxonomy" id="311334"/>
    <lineage>
        <taxon>Bacteria</taxon>
        <taxon>Pseudomonadati</taxon>
        <taxon>Bacteroidota</taxon>
        <taxon>Flavobacteriia</taxon>
        <taxon>Flavobacteriales</taxon>
        <taxon>Weeksellaceae</taxon>
        <taxon>Chryseobacterium group</taxon>
        <taxon>Chryseobacterium</taxon>
    </lineage>
</organism>
<dbReference type="Gene3D" id="2.40.170.20">
    <property type="entry name" value="TonB-dependent receptor, beta-barrel domain"/>
    <property type="match status" value="1"/>
</dbReference>
<keyword evidence="6" id="KW-1185">Reference proteome</keyword>
<keyword evidence="2" id="KW-0472">Membrane</keyword>
<dbReference type="AlphaFoldDB" id="A0A1G8FIV8"/>
<evidence type="ECO:0000313" key="5">
    <source>
        <dbReference type="EMBL" id="SDH82051.1"/>
    </source>
</evidence>
<dbReference type="STRING" id="311334.SAMN05421846_102158"/>
<feature type="chain" id="PRO_5011500946" evidence="4">
    <location>
        <begin position="23"/>
        <end position="754"/>
    </location>
</feature>
<dbReference type="EMBL" id="FNDW01000002">
    <property type="protein sequence ID" value="SDH82051.1"/>
    <property type="molecule type" value="Genomic_DNA"/>
</dbReference>
<accession>A0A1G8FIV8</accession>
<evidence type="ECO:0000256" key="4">
    <source>
        <dbReference type="SAM" id="SignalP"/>
    </source>
</evidence>
<dbReference type="Proteomes" id="UP000198869">
    <property type="component" value="Unassembled WGS sequence"/>
</dbReference>
<dbReference type="InterPro" id="IPR036942">
    <property type="entry name" value="Beta-barrel_TonB_sf"/>
</dbReference>
<reference evidence="6" key="1">
    <citation type="submission" date="2016-10" db="EMBL/GenBank/DDBJ databases">
        <authorList>
            <person name="Varghese N."/>
            <person name="Submissions S."/>
        </authorList>
    </citation>
    <scope>NUCLEOTIDE SEQUENCE [LARGE SCALE GENOMIC DNA]</scope>
    <source>
        <strain evidence="6">DSM 17071</strain>
    </source>
</reference>
<evidence type="ECO:0000313" key="6">
    <source>
        <dbReference type="Proteomes" id="UP000198869"/>
    </source>
</evidence>
<keyword evidence="3" id="KW-0998">Cell outer membrane</keyword>
<dbReference type="OrthoDB" id="994364at2"/>
<evidence type="ECO:0000256" key="1">
    <source>
        <dbReference type="ARBA" id="ARBA00004442"/>
    </source>
</evidence>
<gene>
    <name evidence="5" type="ORF">SAMN05421846_102158</name>
</gene>
<comment type="subcellular location">
    <subcellularLocation>
        <location evidence="1">Cell outer membrane</location>
    </subcellularLocation>
</comment>
<keyword evidence="4" id="KW-0732">Signal</keyword>
<sequence length="754" mass="84562">MKKSTLKISALALVLSFTTVFGQETDSASVKTAVKAVVKNEEGVKTVTTSSKEDNNRNVMLNAANNTSPRDVNIGLPSTVGGITILENDLPAVYFFWPELPNKTWRQSVGLEKTGLLKMDQLANTMGDLGFAVNSYSQTGTKDFKLKGKLTTSTFGWLQGDVNASGPISKNGWTYTVGAFTNFDPSTYKLGFARNADETKIFRAGITKYFNNDKGKISLLYKYADSYSITNYAVFQYGAEGKVTELDNFKIGRDSYVVRDGLMKVKDILTGEYSWRSMSGNDNRSKSHNIDIFGNYLLDNGWNFKFSTRAHFSKVKMANMIPLSIFNADSSAGYTLASTGQPYSGQVGTILGMYTPETPITSVAGRFSLNKQLGNHNVTFGVLEQYYHVNKFTSDRTFFFQTVEPQPQRLIGPNTDADGFYNYNAGGEYHSGTENKLSVYGTDEWKVSDNFNLSYGLHLRNHILDGEYSLTPRTVGFNFTDPAQFDHISQSFFQIAGSLNATYNITKNFGVLANFLYTEENRRLESYSQAFEPNTNKIKSPLGAFGVFWNTNWIQLISQATYLKKNNNLNRYNLVNPANSSQAQTTTVYYDIQTLGWTTDFVLKPFKGFNLHYLVTFQNPVYKKFNFNAFGKDYNYSDNNVLGVAKVLMEIDPSYTIDKWRFWASFRYFSKQYANLTNALYFAPRWETFGGVSYTVNKNINVGATVINFLNQRGASGTINGAELITDASPYYGKLLTGTYIMPLTGQLSVNFNF</sequence>
<evidence type="ECO:0000256" key="3">
    <source>
        <dbReference type="ARBA" id="ARBA00023237"/>
    </source>
</evidence>
<evidence type="ECO:0000256" key="2">
    <source>
        <dbReference type="ARBA" id="ARBA00023136"/>
    </source>
</evidence>